<name>A0A160VJ93_9ZZZZ</name>
<dbReference type="EC" id="6.3.2.-" evidence="2"/>
<feature type="domain" description="Mur ligase central" evidence="1">
    <location>
        <begin position="40"/>
        <end position="242"/>
    </location>
</feature>
<dbReference type="SUPFAM" id="SSF53623">
    <property type="entry name" value="MurD-like peptide ligases, catalytic domain"/>
    <property type="match status" value="1"/>
</dbReference>
<sequence length="393" mass="43548">MIISPLVLLGTVVLILLIAGYVEASNHRRIIAAIPLRIHVNGTRGKSSVTRLIAAGLRAGGLRTFAKTTGTAPRIINAEGKDRIIHRLRSASIGEQIRLMRYFAKEKPDAVVMECMAVQPEYQWISEQQMIKSHIGVITNARPDHLEEMGPTLDDVRKSLGNSVPYNGKVVLGEDAMKDTIAPVAEYRKTELRVADEQSISEVDLADFSYLEHPQNVAVALDVCNAAGVKTDIALAGMQKVKPDLGALVVNKLDFGNGPILFVNSMAANDPVSTLQIWNFVERRYPLEGYTCIYLNCREDRRSRTRQLLQLIYEDIKPDRSIIRGQKVDAMVKHVKYHSPQTSTDILPDTKPMGSSIELFKKLPADSLLFAIGNQVGFGQDLITKLMDFKTDG</sequence>
<evidence type="ECO:0000313" key="2">
    <source>
        <dbReference type="EMBL" id="CUV09284.1"/>
    </source>
</evidence>
<gene>
    <name evidence="2" type="ORF">MGWOODY_Mmi2239</name>
</gene>
<protein>
    <submittedName>
        <fullName evidence="2">Poly-gamma-glutamate synthase subunit PgsB/CapB</fullName>
        <ecNumber evidence="2">6.3.2.-</ecNumber>
    </submittedName>
</protein>
<dbReference type="GO" id="GO:0016020">
    <property type="term" value="C:membrane"/>
    <property type="evidence" value="ECO:0007669"/>
    <property type="project" value="InterPro"/>
</dbReference>
<dbReference type="GO" id="GO:0045227">
    <property type="term" value="P:capsule polysaccharide biosynthetic process"/>
    <property type="evidence" value="ECO:0007669"/>
    <property type="project" value="InterPro"/>
</dbReference>
<dbReference type="EMBL" id="FAXC01000210">
    <property type="protein sequence ID" value="CUV09284.1"/>
    <property type="molecule type" value="Genomic_DNA"/>
</dbReference>
<dbReference type="GO" id="GO:0016881">
    <property type="term" value="F:acid-amino acid ligase activity"/>
    <property type="evidence" value="ECO:0007669"/>
    <property type="project" value="InterPro"/>
</dbReference>
<dbReference type="PANTHER" id="PTHR43445">
    <property type="entry name" value="UDP-N-ACETYLMURAMATE--L-ALANINE LIGASE-RELATED"/>
    <property type="match status" value="1"/>
</dbReference>
<dbReference type="InterPro" id="IPR008337">
    <property type="entry name" value="Capsule_biosynth_CapB"/>
</dbReference>
<dbReference type="Gene3D" id="3.40.1190.10">
    <property type="entry name" value="Mur-like, catalytic domain"/>
    <property type="match status" value="1"/>
</dbReference>
<dbReference type="PRINTS" id="PR01758">
    <property type="entry name" value="CAPSULEPROTB"/>
</dbReference>
<dbReference type="PANTHER" id="PTHR43445:SF1">
    <property type="entry name" value="PGA SYNTHASE CAPB"/>
    <property type="match status" value="1"/>
</dbReference>
<dbReference type="InterPro" id="IPR036565">
    <property type="entry name" value="Mur-like_cat_sf"/>
</dbReference>
<evidence type="ECO:0000259" key="1">
    <source>
        <dbReference type="Pfam" id="PF08245"/>
    </source>
</evidence>
<dbReference type="Pfam" id="PF08245">
    <property type="entry name" value="Mur_ligase_M"/>
    <property type="match status" value="1"/>
</dbReference>
<keyword evidence="2" id="KW-0436">Ligase</keyword>
<dbReference type="GO" id="GO:0005524">
    <property type="term" value="F:ATP binding"/>
    <property type="evidence" value="ECO:0007669"/>
    <property type="project" value="InterPro"/>
</dbReference>
<dbReference type="InterPro" id="IPR050061">
    <property type="entry name" value="MurCDEF_pg_biosynth"/>
</dbReference>
<dbReference type="AlphaFoldDB" id="A0A160VJ93"/>
<dbReference type="NCBIfam" id="TIGR04012">
    <property type="entry name" value="poly_gGlu_PgsB"/>
    <property type="match status" value="1"/>
</dbReference>
<organism evidence="2">
    <name type="scientific">hydrothermal vent metagenome</name>
    <dbReference type="NCBI Taxonomy" id="652676"/>
    <lineage>
        <taxon>unclassified sequences</taxon>
        <taxon>metagenomes</taxon>
        <taxon>ecological metagenomes</taxon>
    </lineage>
</organism>
<dbReference type="InterPro" id="IPR013221">
    <property type="entry name" value="Mur_ligase_cen"/>
</dbReference>
<accession>A0A160VJ93</accession>
<reference evidence="2" key="1">
    <citation type="submission" date="2015-10" db="EMBL/GenBank/DDBJ databases">
        <authorList>
            <person name="Gilbert D.G."/>
        </authorList>
    </citation>
    <scope>NUCLEOTIDE SEQUENCE</scope>
</reference>
<proteinExistence type="predicted"/>